<feature type="region of interest" description="Disordered" evidence="1">
    <location>
        <begin position="276"/>
        <end position="320"/>
    </location>
</feature>
<gene>
    <name evidence="2" type="ORF">ONZ51_g12031</name>
</gene>
<dbReference type="AlphaFoldDB" id="A0AAD7TGM3"/>
<dbReference type="EMBL" id="JAPEVG010000658">
    <property type="protein sequence ID" value="KAJ8456593.1"/>
    <property type="molecule type" value="Genomic_DNA"/>
</dbReference>
<feature type="compositionally biased region" description="Low complexity" evidence="1">
    <location>
        <begin position="283"/>
        <end position="296"/>
    </location>
</feature>
<dbReference type="Proteomes" id="UP001215151">
    <property type="component" value="Unassembled WGS sequence"/>
</dbReference>
<organism evidence="2 3">
    <name type="scientific">Trametes cubensis</name>
    <dbReference type="NCBI Taxonomy" id="1111947"/>
    <lineage>
        <taxon>Eukaryota</taxon>
        <taxon>Fungi</taxon>
        <taxon>Dikarya</taxon>
        <taxon>Basidiomycota</taxon>
        <taxon>Agaricomycotina</taxon>
        <taxon>Agaricomycetes</taxon>
        <taxon>Polyporales</taxon>
        <taxon>Polyporaceae</taxon>
        <taxon>Trametes</taxon>
    </lineage>
</organism>
<evidence type="ECO:0000256" key="1">
    <source>
        <dbReference type="SAM" id="MobiDB-lite"/>
    </source>
</evidence>
<name>A0AAD7TGM3_9APHY</name>
<sequence>MGDAHPPRPHEAHLLEDIDRPLRPFIHPNIGKSHDLATATRQLGTISGTLRAAHLPHGIRGAQTYLRLFCIAATGNVSPVAVDDGVRPVLLVYDSASSCVHTAWHRAGAKPEDTCQRALSAPENALCAPSQRSPPWPLWKPSEPTEPHLASTPSYLSPYRRSVGAAIPTGWTRPRNVAKPSSCPPEAGALLATEVDPSINLSVTHIHRQRSAYNPHVRNVHTEVFFAMAITPTRQAGVRKTTMHSDPIGRPRSLRRHLSSSPMVFPLSECGEKSDTGAAVYQSDIDTPTSTSTSSDGHSYEVYPPTPWDLENDSRFDIGS</sequence>
<accession>A0AAD7TGM3</accession>
<proteinExistence type="predicted"/>
<evidence type="ECO:0000313" key="3">
    <source>
        <dbReference type="Proteomes" id="UP001215151"/>
    </source>
</evidence>
<protein>
    <submittedName>
        <fullName evidence="2">Uncharacterized protein</fullName>
    </submittedName>
</protein>
<keyword evidence="3" id="KW-1185">Reference proteome</keyword>
<evidence type="ECO:0000313" key="2">
    <source>
        <dbReference type="EMBL" id="KAJ8456593.1"/>
    </source>
</evidence>
<reference evidence="2" key="1">
    <citation type="submission" date="2022-11" db="EMBL/GenBank/DDBJ databases">
        <title>Genome Sequence of Cubamyces cubensis.</title>
        <authorList>
            <person name="Buettner E."/>
        </authorList>
    </citation>
    <scope>NUCLEOTIDE SEQUENCE</scope>
    <source>
        <strain evidence="2">MPL-01</strain>
    </source>
</reference>
<comment type="caution">
    <text evidence="2">The sequence shown here is derived from an EMBL/GenBank/DDBJ whole genome shotgun (WGS) entry which is preliminary data.</text>
</comment>